<proteinExistence type="predicted"/>
<feature type="non-terminal residue" evidence="1">
    <location>
        <position position="183"/>
    </location>
</feature>
<dbReference type="Proteomes" id="UP000234681">
    <property type="component" value="Chromosome 16"/>
</dbReference>
<protein>
    <submittedName>
        <fullName evidence="1">RCG39168</fullName>
    </submittedName>
</protein>
<name>A6KMG6_RAT</name>
<sequence>MWPGVDQPQQRCLRNEKGIFIVGKMNELTWSRKMFGYGDSRQHTPMLKRKANTGARRGVRFSPSAGMEASWQGSLNDTEHLASGDQGKRPTKALRVHSIGTALSRVPKGDYIVPDLPFCTGEPVAHNVESSLPGKWGQGKTGIKQIPTGTPLRMLPEHYWANRFPDAGLSHLGKLSLHQRRAL</sequence>
<accession>A6KMG6</accession>
<evidence type="ECO:0000313" key="2">
    <source>
        <dbReference type="Proteomes" id="UP000234681"/>
    </source>
</evidence>
<dbReference type="AlphaFoldDB" id="A6KMG6"/>
<organism evidence="1 2">
    <name type="scientific">Rattus norvegicus</name>
    <name type="common">Rat</name>
    <dbReference type="NCBI Taxonomy" id="10116"/>
    <lineage>
        <taxon>Eukaryota</taxon>
        <taxon>Metazoa</taxon>
        <taxon>Chordata</taxon>
        <taxon>Craniata</taxon>
        <taxon>Vertebrata</taxon>
        <taxon>Euteleostomi</taxon>
        <taxon>Mammalia</taxon>
        <taxon>Eutheria</taxon>
        <taxon>Euarchontoglires</taxon>
        <taxon>Glires</taxon>
        <taxon>Rodentia</taxon>
        <taxon>Myomorpha</taxon>
        <taxon>Muroidea</taxon>
        <taxon>Muridae</taxon>
        <taxon>Murinae</taxon>
        <taxon>Rattus</taxon>
    </lineage>
</organism>
<evidence type="ECO:0000313" key="1">
    <source>
        <dbReference type="EMBL" id="EDL75102.1"/>
    </source>
</evidence>
<dbReference type="EMBL" id="CH474067">
    <property type="protein sequence ID" value="EDL75102.1"/>
    <property type="molecule type" value="Genomic_DNA"/>
</dbReference>
<reference evidence="1 2" key="1">
    <citation type="submission" date="2005-09" db="EMBL/GenBank/DDBJ databases">
        <authorList>
            <person name="Mural R.J."/>
            <person name="Li P.W."/>
            <person name="Adams M.D."/>
            <person name="Amanatides P.G."/>
            <person name="Baden-Tillson H."/>
            <person name="Barnstead M."/>
            <person name="Chin S.H."/>
            <person name="Dew I."/>
            <person name="Evans C.A."/>
            <person name="Ferriera S."/>
            <person name="Flanigan M."/>
            <person name="Fosler C."/>
            <person name="Glodek A."/>
            <person name="Gu Z."/>
            <person name="Holt R.A."/>
            <person name="Jennings D."/>
            <person name="Kraft C.L."/>
            <person name="Lu F."/>
            <person name="Nguyen T."/>
            <person name="Nusskern D.R."/>
            <person name="Pfannkoch C.M."/>
            <person name="Sitter C."/>
            <person name="Sutton G.G."/>
            <person name="Venter J.C."/>
            <person name="Wang Z."/>
            <person name="Woodage T."/>
            <person name="Zheng X.H."/>
            <person name="Zhong F."/>
        </authorList>
    </citation>
    <scope>NUCLEOTIDE SEQUENCE [LARGE SCALE GENOMIC DNA]</scope>
    <source>
        <strain>BN</strain>
        <strain evidence="2">Sprague-Dawley</strain>
    </source>
</reference>
<gene>
    <name evidence="1" type="ORF">rCG_39168</name>
</gene>